<evidence type="ECO:0000313" key="2">
    <source>
        <dbReference type="Proteomes" id="UP001057279"/>
    </source>
</evidence>
<keyword evidence="2" id="KW-1185">Reference proteome</keyword>
<dbReference type="EMBL" id="CM043028">
    <property type="protein sequence ID" value="KAI4587364.1"/>
    <property type="molecule type" value="Genomic_DNA"/>
</dbReference>
<comment type="caution">
    <text evidence="1">The sequence shown here is derived from an EMBL/GenBank/DDBJ whole genome shotgun (WGS) entry which is preliminary data.</text>
</comment>
<proteinExistence type="predicted"/>
<evidence type="ECO:0000313" key="1">
    <source>
        <dbReference type="EMBL" id="KAI4587364.1"/>
    </source>
</evidence>
<accession>A0ACB9VCS8</accession>
<sequence>MSQLRQSKVRANQKAVSCDQPNQQNLLALKICSSKEHKSFQNWLQHGYLLCAVSMVLEILWGLEKESKLLKSSFQQIWHGSVQQDEDVGLKVKEKQIASDRGKKAGIIGKRVKSCPALLPIGLGLLHGSDNCRMSLCSPHSFHRTPATRCQRLLKRGENKLPSLGEEPLAELPAKASQKFIGTPRPRECANGNPCILITFMFAAAVKALYLSCGCDFNTPSQLYLCVISLSNGL</sequence>
<protein>
    <submittedName>
        <fullName evidence="1">Uncharacterized protein</fullName>
    </submittedName>
</protein>
<name>A0ACB9VCS8_9CETA</name>
<reference evidence="1" key="1">
    <citation type="submission" date="2022-03" db="EMBL/GenBank/DDBJ databases">
        <title>Genomic analyses of argali, domestic sheep and their hybrids provide insights into chromosomal evolution, heterosis and genetic basis of agronomic traits.</title>
        <authorList>
            <person name="Li M."/>
        </authorList>
    </citation>
    <scope>NUCLEOTIDE SEQUENCE</scope>
    <source>
        <strain evidence="1">F1 hybrid</strain>
    </source>
</reference>
<dbReference type="Proteomes" id="UP001057279">
    <property type="component" value="Linkage Group LG03"/>
</dbReference>
<organism evidence="1 2">
    <name type="scientific">Ovis ammon polii x Ovis aries</name>
    <dbReference type="NCBI Taxonomy" id="2918886"/>
    <lineage>
        <taxon>Eukaryota</taxon>
        <taxon>Metazoa</taxon>
        <taxon>Chordata</taxon>
        <taxon>Craniata</taxon>
        <taxon>Vertebrata</taxon>
        <taxon>Euteleostomi</taxon>
        <taxon>Mammalia</taxon>
        <taxon>Eutheria</taxon>
        <taxon>Laurasiatheria</taxon>
        <taxon>Artiodactyla</taxon>
        <taxon>Ruminantia</taxon>
        <taxon>Pecora</taxon>
        <taxon>Bovidae</taxon>
        <taxon>Caprinae</taxon>
        <taxon>Ovis</taxon>
    </lineage>
</organism>
<gene>
    <name evidence="1" type="ORF">MJG53_005151</name>
</gene>